<sequence length="244" mass="27680">MFLIDSRHEIAAFTGGKYPCTTKRFYDLTAYRDKNPTLSTLASTELSYIGMALFSLVETTIRIPITLISALFSMQNKQELEKAFEFSLRILAFSTYAIFLNLFVTNITSYLVSLDIWLRASNKEDLLSEACSVGHYQLAKNLLDKGANPHVILPANVTPALVPSLFGYQKLNSLFTFDNFEKDYFPLKEYSHWLSLTGKVQLHGTNLPLEGTPSRWLFDSLANAFERFCKTDDFDNLKLTPPKA</sequence>
<evidence type="ECO:0000256" key="1">
    <source>
        <dbReference type="SAM" id="Phobius"/>
    </source>
</evidence>
<organism evidence="2">
    <name type="scientific">marine sediment metagenome</name>
    <dbReference type="NCBI Taxonomy" id="412755"/>
    <lineage>
        <taxon>unclassified sequences</taxon>
        <taxon>metagenomes</taxon>
        <taxon>ecological metagenomes</taxon>
    </lineage>
</organism>
<gene>
    <name evidence="2" type="ORF">S01H1_50687</name>
</gene>
<dbReference type="AlphaFoldDB" id="X0WWJ9"/>
<proteinExistence type="predicted"/>
<accession>X0WWJ9</accession>
<feature type="non-terminal residue" evidence="2">
    <location>
        <position position="244"/>
    </location>
</feature>
<keyword evidence="1" id="KW-1133">Transmembrane helix</keyword>
<feature type="transmembrane region" description="Helical" evidence="1">
    <location>
        <begin position="86"/>
        <end position="104"/>
    </location>
</feature>
<keyword evidence="1" id="KW-0812">Transmembrane</keyword>
<reference evidence="2" key="1">
    <citation type="journal article" date="2014" name="Front. Microbiol.">
        <title>High frequency of phylogenetically diverse reductive dehalogenase-homologous genes in deep subseafloor sedimentary metagenomes.</title>
        <authorList>
            <person name="Kawai M."/>
            <person name="Futagami T."/>
            <person name="Toyoda A."/>
            <person name="Takaki Y."/>
            <person name="Nishi S."/>
            <person name="Hori S."/>
            <person name="Arai W."/>
            <person name="Tsubouchi T."/>
            <person name="Morono Y."/>
            <person name="Uchiyama I."/>
            <person name="Ito T."/>
            <person name="Fujiyama A."/>
            <person name="Inagaki F."/>
            <person name="Takami H."/>
        </authorList>
    </citation>
    <scope>NUCLEOTIDE SEQUENCE</scope>
    <source>
        <strain evidence="2">Expedition CK06-06</strain>
    </source>
</reference>
<name>X0WWJ9_9ZZZZ</name>
<protein>
    <submittedName>
        <fullName evidence="2">Uncharacterized protein</fullName>
    </submittedName>
</protein>
<dbReference type="EMBL" id="BARS01032666">
    <property type="protein sequence ID" value="GAG17126.1"/>
    <property type="molecule type" value="Genomic_DNA"/>
</dbReference>
<evidence type="ECO:0000313" key="2">
    <source>
        <dbReference type="EMBL" id="GAG17126.1"/>
    </source>
</evidence>
<keyword evidence="1" id="KW-0472">Membrane</keyword>
<comment type="caution">
    <text evidence="2">The sequence shown here is derived from an EMBL/GenBank/DDBJ whole genome shotgun (WGS) entry which is preliminary data.</text>
</comment>